<dbReference type="InterPro" id="IPR011990">
    <property type="entry name" value="TPR-like_helical_dom_sf"/>
</dbReference>
<dbReference type="Gene3D" id="1.25.40.10">
    <property type="entry name" value="Tetratricopeptide repeat domain"/>
    <property type="match status" value="1"/>
</dbReference>
<reference evidence="4 5" key="1">
    <citation type="journal article" date="2020" name="BMC Genomics">
        <title>Intraspecific diversification of the crop wild relative Brassica cretica Lam. using demographic model selection.</title>
        <authorList>
            <person name="Kioukis A."/>
            <person name="Michalopoulou V.A."/>
            <person name="Briers L."/>
            <person name="Pirintsos S."/>
            <person name="Studholme D.J."/>
            <person name="Pavlidis P."/>
            <person name="Sarris P.F."/>
        </authorList>
    </citation>
    <scope>NUCLEOTIDE SEQUENCE [LARGE SCALE GENOMIC DNA]</scope>
    <source>
        <strain evidence="5">cv. PFS-1207/04</strain>
    </source>
</reference>
<keyword evidence="5" id="KW-1185">Reference proteome</keyword>
<dbReference type="EMBL" id="QGKV02000649">
    <property type="protein sequence ID" value="KAF3581224.1"/>
    <property type="molecule type" value="Genomic_DNA"/>
</dbReference>
<gene>
    <name evidence="4" type="ORF">DY000_02029951</name>
</gene>
<dbReference type="PANTHER" id="PTHR47447">
    <property type="entry name" value="OS03G0856100 PROTEIN"/>
    <property type="match status" value="1"/>
</dbReference>
<dbReference type="PROSITE" id="PS51375">
    <property type="entry name" value="PPR"/>
    <property type="match status" value="1"/>
</dbReference>
<dbReference type="Pfam" id="PF13041">
    <property type="entry name" value="PPR_2"/>
    <property type="match status" value="1"/>
</dbReference>
<dbReference type="PANTHER" id="PTHR47447:SF17">
    <property type="entry name" value="OS12G0638900 PROTEIN"/>
    <property type="match status" value="1"/>
</dbReference>
<sequence>MEVFREFKSVGLRGDVVLYSTLIDALCKSGLVGSAVSLIDEMTKEGISPNVVTYNSIIDAFGRSATMESRDELVKTYSAVVWQAWSIPFPLSITAIGGAPCLFSHQNLYPLSSLFQTYWLVITSKRPSLAAIRQPSFLDLSINVTSGSRITNSFRYFSPSIWSIGGNTPTI</sequence>
<name>A0ABQ7DT06_BRACR</name>
<comment type="caution">
    <text evidence="4">The sequence shown here is derived from an EMBL/GenBank/DDBJ whole genome shotgun (WGS) entry which is preliminary data.</text>
</comment>
<evidence type="ECO:0000256" key="1">
    <source>
        <dbReference type="ARBA" id="ARBA00007626"/>
    </source>
</evidence>
<evidence type="ECO:0008006" key="6">
    <source>
        <dbReference type="Google" id="ProtNLM"/>
    </source>
</evidence>
<protein>
    <recommendedName>
        <fullName evidence="6">Pentacotripeptide-repeat region of PRORP domain-containing protein</fullName>
    </recommendedName>
</protein>
<evidence type="ECO:0000256" key="3">
    <source>
        <dbReference type="PROSITE-ProRule" id="PRU00708"/>
    </source>
</evidence>
<organism evidence="4 5">
    <name type="scientific">Brassica cretica</name>
    <name type="common">Mustard</name>
    <dbReference type="NCBI Taxonomy" id="69181"/>
    <lineage>
        <taxon>Eukaryota</taxon>
        <taxon>Viridiplantae</taxon>
        <taxon>Streptophyta</taxon>
        <taxon>Embryophyta</taxon>
        <taxon>Tracheophyta</taxon>
        <taxon>Spermatophyta</taxon>
        <taxon>Magnoliopsida</taxon>
        <taxon>eudicotyledons</taxon>
        <taxon>Gunneridae</taxon>
        <taxon>Pentapetalae</taxon>
        <taxon>rosids</taxon>
        <taxon>malvids</taxon>
        <taxon>Brassicales</taxon>
        <taxon>Brassicaceae</taxon>
        <taxon>Brassiceae</taxon>
        <taxon>Brassica</taxon>
    </lineage>
</organism>
<accession>A0ABQ7DT06</accession>
<feature type="repeat" description="PPR" evidence="3">
    <location>
        <begin position="15"/>
        <end position="49"/>
    </location>
</feature>
<comment type="similarity">
    <text evidence="1">Belongs to the PPR family. P subfamily.</text>
</comment>
<dbReference type="NCBIfam" id="TIGR00756">
    <property type="entry name" value="PPR"/>
    <property type="match status" value="1"/>
</dbReference>
<evidence type="ECO:0000313" key="4">
    <source>
        <dbReference type="EMBL" id="KAF3581224.1"/>
    </source>
</evidence>
<dbReference type="InterPro" id="IPR002885">
    <property type="entry name" value="PPR_rpt"/>
</dbReference>
<keyword evidence="2" id="KW-0677">Repeat</keyword>
<dbReference type="Proteomes" id="UP000266723">
    <property type="component" value="Unassembled WGS sequence"/>
</dbReference>
<proteinExistence type="inferred from homology"/>
<evidence type="ECO:0000313" key="5">
    <source>
        <dbReference type="Proteomes" id="UP000266723"/>
    </source>
</evidence>
<evidence type="ECO:0000256" key="2">
    <source>
        <dbReference type="ARBA" id="ARBA00022737"/>
    </source>
</evidence>